<accession>A0ABD7MGT3</accession>
<name>A0ABD7MGT3_SHISO</name>
<sequence length="63" mass="7125">MIHGKQFTGTRKAALHFIGNHHNTVLVAQAANGGNQLFWRNVETALALHRFENNGRDLLRFDV</sequence>
<gene>
    <name evidence="1" type="ORF">SAMEA3356023_01918</name>
</gene>
<dbReference type="AlphaFoldDB" id="A0ABD7MGT3"/>
<reference evidence="1 2" key="1">
    <citation type="submission" date="2017-01" db="EMBL/GenBank/DDBJ databases">
        <authorList>
            <consortium name="Pathogen Informatics"/>
        </authorList>
    </citation>
    <scope>NUCLEOTIDE SEQUENCE [LARGE SCALE GENOMIC DNA]</scope>
    <source>
        <strain evidence="1 2">3626STDY6095480</strain>
    </source>
</reference>
<protein>
    <submittedName>
        <fullName evidence="1">Uncharacterized protein</fullName>
    </submittedName>
</protein>
<organism evidence="1 2">
    <name type="scientific">Shigella sonnei</name>
    <dbReference type="NCBI Taxonomy" id="624"/>
    <lineage>
        <taxon>Bacteria</taxon>
        <taxon>Pseudomonadati</taxon>
        <taxon>Pseudomonadota</taxon>
        <taxon>Gammaproteobacteria</taxon>
        <taxon>Enterobacterales</taxon>
        <taxon>Enterobacteriaceae</taxon>
        <taxon>Shigella</taxon>
    </lineage>
</organism>
<dbReference type="Proteomes" id="UP000187717">
    <property type="component" value="Unassembled WGS sequence"/>
</dbReference>
<evidence type="ECO:0000313" key="1">
    <source>
        <dbReference type="EMBL" id="SJD52711.1"/>
    </source>
</evidence>
<proteinExistence type="predicted"/>
<evidence type="ECO:0000313" key="2">
    <source>
        <dbReference type="Proteomes" id="UP000187717"/>
    </source>
</evidence>
<dbReference type="EMBL" id="FTXV01000042">
    <property type="protein sequence ID" value="SJD52711.1"/>
    <property type="molecule type" value="Genomic_DNA"/>
</dbReference>
<comment type="caution">
    <text evidence="1">The sequence shown here is derived from an EMBL/GenBank/DDBJ whole genome shotgun (WGS) entry which is preliminary data.</text>
</comment>